<evidence type="ECO:0000313" key="9">
    <source>
        <dbReference type="Proteomes" id="UP000435357"/>
    </source>
</evidence>
<evidence type="ECO:0000256" key="3">
    <source>
        <dbReference type="ARBA" id="ARBA00023125"/>
    </source>
</evidence>
<dbReference type="Pfam" id="PF00196">
    <property type="entry name" value="GerE"/>
    <property type="match status" value="1"/>
</dbReference>
<reference evidence="8 9" key="1">
    <citation type="submission" date="2019-09" db="EMBL/GenBank/DDBJ databases">
        <title>Genomes of Cryomorphaceae.</title>
        <authorList>
            <person name="Bowman J.P."/>
        </authorList>
    </citation>
    <scope>NUCLEOTIDE SEQUENCE [LARGE SCALE GENOMIC DNA]</scope>
    <source>
        <strain evidence="8 9">KCTC 52047</strain>
    </source>
</reference>
<dbReference type="InterPro" id="IPR058245">
    <property type="entry name" value="NreC/VraR/RcsB-like_REC"/>
</dbReference>
<organism evidence="8 9">
    <name type="scientific">Salibacter halophilus</name>
    <dbReference type="NCBI Taxonomy" id="1803916"/>
    <lineage>
        <taxon>Bacteria</taxon>
        <taxon>Pseudomonadati</taxon>
        <taxon>Bacteroidota</taxon>
        <taxon>Flavobacteriia</taxon>
        <taxon>Flavobacteriales</taxon>
        <taxon>Salibacteraceae</taxon>
        <taxon>Salibacter</taxon>
    </lineage>
</organism>
<keyword evidence="1 5" id="KW-0597">Phosphoprotein</keyword>
<dbReference type="EMBL" id="WACR01000009">
    <property type="protein sequence ID" value="KAB1063194.1"/>
    <property type="molecule type" value="Genomic_DNA"/>
</dbReference>
<feature type="domain" description="HTH luxR-type" evidence="6">
    <location>
        <begin position="136"/>
        <end position="201"/>
    </location>
</feature>
<dbReference type="GO" id="GO:0003677">
    <property type="term" value="F:DNA binding"/>
    <property type="evidence" value="ECO:0007669"/>
    <property type="project" value="UniProtKB-KW"/>
</dbReference>
<dbReference type="SMART" id="SM00448">
    <property type="entry name" value="REC"/>
    <property type="match status" value="1"/>
</dbReference>
<feature type="domain" description="Response regulatory" evidence="7">
    <location>
        <begin position="5"/>
        <end position="121"/>
    </location>
</feature>
<dbReference type="InterPro" id="IPR016032">
    <property type="entry name" value="Sig_transdc_resp-reg_C-effctor"/>
</dbReference>
<keyword evidence="4" id="KW-0804">Transcription</keyword>
<name>A0A6N6M6F8_9FLAO</name>
<dbReference type="PANTHER" id="PTHR43214">
    <property type="entry name" value="TWO-COMPONENT RESPONSE REGULATOR"/>
    <property type="match status" value="1"/>
</dbReference>
<dbReference type="Proteomes" id="UP000435357">
    <property type="component" value="Unassembled WGS sequence"/>
</dbReference>
<evidence type="ECO:0000256" key="1">
    <source>
        <dbReference type="ARBA" id="ARBA00022553"/>
    </source>
</evidence>
<dbReference type="RefSeq" id="WP_151169253.1">
    <property type="nucleotide sequence ID" value="NZ_WACR01000009.1"/>
</dbReference>
<dbReference type="Gene3D" id="3.40.50.2300">
    <property type="match status" value="1"/>
</dbReference>
<dbReference type="SMART" id="SM00421">
    <property type="entry name" value="HTH_LUXR"/>
    <property type="match status" value="1"/>
</dbReference>
<dbReference type="PROSITE" id="PS50043">
    <property type="entry name" value="HTH_LUXR_2"/>
    <property type="match status" value="1"/>
</dbReference>
<dbReference type="SUPFAM" id="SSF52172">
    <property type="entry name" value="CheY-like"/>
    <property type="match status" value="1"/>
</dbReference>
<dbReference type="CDD" id="cd17535">
    <property type="entry name" value="REC_NarL-like"/>
    <property type="match status" value="1"/>
</dbReference>
<dbReference type="OrthoDB" id="9797341at2"/>
<evidence type="ECO:0000256" key="4">
    <source>
        <dbReference type="ARBA" id="ARBA00023163"/>
    </source>
</evidence>
<dbReference type="PROSITE" id="PS50110">
    <property type="entry name" value="RESPONSE_REGULATORY"/>
    <property type="match status" value="1"/>
</dbReference>
<evidence type="ECO:0000259" key="6">
    <source>
        <dbReference type="PROSITE" id="PS50043"/>
    </source>
</evidence>
<evidence type="ECO:0000256" key="5">
    <source>
        <dbReference type="PROSITE-ProRule" id="PRU00169"/>
    </source>
</evidence>
<feature type="modified residue" description="4-aspartylphosphate" evidence="5">
    <location>
        <position position="56"/>
    </location>
</feature>
<dbReference type="GO" id="GO:0006355">
    <property type="term" value="P:regulation of DNA-templated transcription"/>
    <property type="evidence" value="ECO:0007669"/>
    <property type="project" value="InterPro"/>
</dbReference>
<dbReference type="CDD" id="cd06170">
    <property type="entry name" value="LuxR_C_like"/>
    <property type="match status" value="1"/>
</dbReference>
<comment type="caution">
    <text evidence="8">The sequence shown here is derived from an EMBL/GenBank/DDBJ whole genome shotgun (WGS) entry which is preliminary data.</text>
</comment>
<dbReference type="PANTHER" id="PTHR43214:SF41">
    <property type="entry name" value="NITRATE_NITRITE RESPONSE REGULATOR PROTEIN NARP"/>
    <property type="match status" value="1"/>
</dbReference>
<sequence>MQTIRTILADDHELVAEGIKSLLEAVPHIEVLAETRNGKELLQYAKALSPDVALVDLNMPVMDGFEAIKILKSEQPSVKTIAITMFAEKPVADRVMELGAMGYVLKNSPVEELVEAIEKVNNGDTYCSVIKTSKRSSVINEQLTKREIQIIALIADGNTNREIAEKLNISHRTVDTHRTNIMRKLDIHNSAALVRTALKEGIITRD</sequence>
<keyword evidence="2" id="KW-0805">Transcription regulation</keyword>
<evidence type="ECO:0000259" key="7">
    <source>
        <dbReference type="PROSITE" id="PS50110"/>
    </source>
</evidence>
<evidence type="ECO:0000313" key="8">
    <source>
        <dbReference type="EMBL" id="KAB1063194.1"/>
    </source>
</evidence>
<dbReference type="Pfam" id="PF00072">
    <property type="entry name" value="Response_reg"/>
    <property type="match status" value="1"/>
</dbReference>
<gene>
    <name evidence="8" type="ORF">F3059_11160</name>
</gene>
<dbReference type="AlphaFoldDB" id="A0A6N6M6F8"/>
<protein>
    <submittedName>
        <fullName evidence="8">Response regulator transcription factor</fullName>
    </submittedName>
</protein>
<dbReference type="PROSITE" id="PS00622">
    <property type="entry name" value="HTH_LUXR_1"/>
    <property type="match status" value="1"/>
</dbReference>
<proteinExistence type="predicted"/>
<dbReference type="InterPro" id="IPR011006">
    <property type="entry name" value="CheY-like_superfamily"/>
</dbReference>
<accession>A0A6N6M6F8</accession>
<dbReference type="GO" id="GO:0000160">
    <property type="term" value="P:phosphorelay signal transduction system"/>
    <property type="evidence" value="ECO:0007669"/>
    <property type="project" value="InterPro"/>
</dbReference>
<dbReference type="InterPro" id="IPR001789">
    <property type="entry name" value="Sig_transdc_resp-reg_receiver"/>
</dbReference>
<dbReference type="InterPro" id="IPR039420">
    <property type="entry name" value="WalR-like"/>
</dbReference>
<keyword evidence="3" id="KW-0238">DNA-binding</keyword>
<dbReference type="InterPro" id="IPR000792">
    <property type="entry name" value="Tscrpt_reg_LuxR_C"/>
</dbReference>
<keyword evidence="9" id="KW-1185">Reference proteome</keyword>
<dbReference type="SUPFAM" id="SSF46894">
    <property type="entry name" value="C-terminal effector domain of the bipartite response regulators"/>
    <property type="match status" value="1"/>
</dbReference>
<evidence type="ECO:0000256" key="2">
    <source>
        <dbReference type="ARBA" id="ARBA00023015"/>
    </source>
</evidence>
<dbReference type="PRINTS" id="PR00038">
    <property type="entry name" value="HTHLUXR"/>
</dbReference>